<dbReference type="AlphaFoldDB" id="A0A2V2MV34"/>
<comment type="caution">
    <text evidence="2">The sequence shown here is derived from an EMBL/GenBank/DDBJ whole genome shotgun (WGS) entry which is preliminary data.</text>
</comment>
<dbReference type="SUPFAM" id="SSF143555">
    <property type="entry name" value="FwdE-like"/>
    <property type="match status" value="1"/>
</dbReference>
<sequence>MDHHDEYTQNDLLRKLQELGYDPRFQEYYKSCIPFHTYPAPGLLIAIGMVDYAFELLGAKPGEKLYAVCETQKCAPDPLQVIAHCTIGNHRLTVVPVGRFAFTINRPSETDSAEGIRLYIDPVKLHAWPTLEKWFANSPEFSKKTMTKALLDEILAAKRSIISVQKVRIPVTQKKKWNTAICKTCGEPVPEYLIEGDHCAACGSLRYYELI</sequence>
<proteinExistence type="predicted"/>
<organism evidence="2 3">
    <name type="scientific">Methanospirillum lacunae</name>
    <dbReference type="NCBI Taxonomy" id="668570"/>
    <lineage>
        <taxon>Archaea</taxon>
        <taxon>Methanobacteriati</taxon>
        <taxon>Methanobacteriota</taxon>
        <taxon>Stenosarchaea group</taxon>
        <taxon>Methanomicrobia</taxon>
        <taxon>Methanomicrobiales</taxon>
        <taxon>Methanospirillaceae</taxon>
        <taxon>Methanospirillum</taxon>
    </lineage>
</organism>
<evidence type="ECO:0000259" key="1">
    <source>
        <dbReference type="Pfam" id="PF02663"/>
    </source>
</evidence>
<reference evidence="2 3" key="1">
    <citation type="submission" date="2018-05" db="EMBL/GenBank/DDBJ databases">
        <title>Draft genome of Methanospirillum lacunae Ki8-1.</title>
        <authorList>
            <person name="Dueholm M.S."/>
            <person name="Nielsen P.H."/>
            <person name="Bakmann L.F."/>
            <person name="Otzen D.E."/>
        </authorList>
    </citation>
    <scope>NUCLEOTIDE SEQUENCE [LARGE SCALE GENOMIC DNA]</scope>
    <source>
        <strain evidence="2 3">Ki8-1</strain>
    </source>
</reference>
<dbReference type="PANTHER" id="PTHR39418:SF1">
    <property type="entry name" value="DEHYDROGENASE"/>
    <property type="match status" value="1"/>
</dbReference>
<dbReference type="RefSeq" id="WP_109968857.1">
    <property type="nucleotide sequence ID" value="NZ_CP176093.1"/>
</dbReference>
<dbReference type="InterPro" id="IPR053194">
    <property type="entry name" value="tRNA_methyltr_O"/>
</dbReference>
<name>A0A2V2MV34_9EURY</name>
<accession>A0A2V2MV34</accession>
<dbReference type="OrthoDB" id="147457at2157"/>
<keyword evidence="3" id="KW-1185">Reference proteome</keyword>
<feature type="domain" description="Formylmethanofuran dehydrogenase subunit E" evidence="1">
    <location>
        <begin position="35"/>
        <end position="165"/>
    </location>
</feature>
<dbReference type="GeneID" id="97547141"/>
<dbReference type="Gene3D" id="3.30.1330.130">
    <property type="match status" value="1"/>
</dbReference>
<dbReference type="PANTHER" id="PTHR39418">
    <property type="entry name" value="DEHYDROGENASE-RELATED"/>
    <property type="match status" value="1"/>
</dbReference>
<dbReference type="Proteomes" id="UP000245657">
    <property type="component" value="Unassembled WGS sequence"/>
</dbReference>
<protein>
    <submittedName>
        <fullName evidence="2">Formylmethanofuran dehydrogenase</fullName>
    </submittedName>
</protein>
<evidence type="ECO:0000313" key="3">
    <source>
        <dbReference type="Proteomes" id="UP000245657"/>
    </source>
</evidence>
<dbReference type="InterPro" id="IPR003814">
    <property type="entry name" value="FmdEsu_dom"/>
</dbReference>
<evidence type="ECO:0000313" key="2">
    <source>
        <dbReference type="EMBL" id="PWR71239.1"/>
    </source>
</evidence>
<dbReference type="EMBL" id="QGMY01000008">
    <property type="protein sequence ID" value="PWR71239.1"/>
    <property type="molecule type" value="Genomic_DNA"/>
</dbReference>
<gene>
    <name evidence="2" type="ORF">DK846_10240</name>
</gene>
<dbReference type="Pfam" id="PF02663">
    <property type="entry name" value="FmdE"/>
    <property type="match status" value="1"/>
</dbReference>